<keyword evidence="1" id="KW-1133">Transmembrane helix</keyword>
<gene>
    <name evidence="2" type="ORF">BQ2448_3681</name>
</gene>
<keyword evidence="1" id="KW-0472">Membrane</keyword>
<dbReference type="PANTHER" id="PTHR12303:SF13">
    <property type="match status" value="1"/>
</dbReference>
<dbReference type="EMBL" id="FMSP01000006">
    <property type="protein sequence ID" value="SCV70919.1"/>
    <property type="molecule type" value="Genomic_DNA"/>
</dbReference>
<dbReference type="Pfam" id="PF07942">
    <property type="entry name" value="CARME"/>
    <property type="match status" value="1"/>
</dbReference>
<dbReference type="GO" id="GO:0008757">
    <property type="term" value="F:S-adenosylmethionine-dependent methyltransferase activity"/>
    <property type="evidence" value="ECO:0007669"/>
    <property type="project" value="InterPro"/>
</dbReference>
<reference evidence="3" key="1">
    <citation type="submission" date="2016-09" db="EMBL/GenBank/DDBJ databases">
        <authorList>
            <person name="Jeantristanb JTB J.-T."/>
            <person name="Ricardo R."/>
        </authorList>
    </citation>
    <scope>NUCLEOTIDE SEQUENCE [LARGE SCALE GENOMIC DNA]</scope>
</reference>
<protein>
    <submittedName>
        <fullName evidence="2">BQ2448_3681 protein</fullName>
    </submittedName>
</protein>
<dbReference type="AlphaFoldDB" id="A0A238FDS0"/>
<dbReference type="SMART" id="SM01296">
    <property type="entry name" value="N2227"/>
    <property type="match status" value="1"/>
</dbReference>
<feature type="transmembrane region" description="Helical" evidence="1">
    <location>
        <begin position="18"/>
        <end position="37"/>
    </location>
</feature>
<dbReference type="Gene3D" id="3.40.50.150">
    <property type="entry name" value="Vaccinia Virus protein VP39"/>
    <property type="match status" value="1"/>
</dbReference>
<dbReference type="InterPro" id="IPR029063">
    <property type="entry name" value="SAM-dependent_MTases_sf"/>
</dbReference>
<dbReference type="SUPFAM" id="SSF53335">
    <property type="entry name" value="S-adenosyl-L-methionine-dependent methyltransferases"/>
    <property type="match status" value="1"/>
</dbReference>
<dbReference type="PANTHER" id="PTHR12303">
    <property type="entry name" value="CARNOSINE N-METHYLTRANSFERASE"/>
    <property type="match status" value="1"/>
</dbReference>
<dbReference type="InterPro" id="IPR012901">
    <property type="entry name" value="CARME"/>
</dbReference>
<keyword evidence="3" id="KW-1185">Reference proteome</keyword>
<evidence type="ECO:0000256" key="1">
    <source>
        <dbReference type="SAM" id="Phobius"/>
    </source>
</evidence>
<dbReference type="STRING" id="269621.A0A238FDS0"/>
<keyword evidence="1" id="KW-0812">Transmembrane</keyword>
<evidence type="ECO:0000313" key="2">
    <source>
        <dbReference type="EMBL" id="SCV70919.1"/>
    </source>
</evidence>
<proteinExistence type="predicted"/>
<accession>A0A238FDS0</accession>
<dbReference type="OrthoDB" id="978at2759"/>
<sequence>MGSKYASPGLAPKPQHTFLSFLITLSIFVLVGYFVLFPPTRTLSRVRSRLEGMLLRIPLPSNLGPPSDLAIAIRSFSDYHRAQSQALNPRWRSYERLPRKQRALGDKLGWKDKLLKVEEAVSINARICDLLGVLGMDEARRSAEVLGFRSRFNRQDGRVIEVLKHFVRDWSEEGRSERDALFPPILGALETEFGERIRSGLRPKVLVPGSGLARLAYEIASLGFQATANDCSHFMNIGASLIFKATTRPNEHVVHPYLHTFSHHRTTDSMTRGARFPDVVPSKDVDLEFKSGDFLRLFPEPSSFDAITTLFFIDTASNIVSYLEMIWRLLKPGGLWINEGPCLWYGTPRMALAMDDIVRLAELIGFVIEDRKTIKEARYTSDAEGMYLFAYDCEFWIARKPTAAGARTS</sequence>
<evidence type="ECO:0000313" key="3">
    <source>
        <dbReference type="Proteomes" id="UP000198372"/>
    </source>
</evidence>
<organism evidence="2 3">
    <name type="scientific">Microbotryum intermedium</name>
    <dbReference type="NCBI Taxonomy" id="269621"/>
    <lineage>
        <taxon>Eukaryota</taxon>
        <taxon>Fungi</taxon>
        <taxon>Dikarya</taxon>
        <taxon>Basidiomycota</taxon>
        <taxon>Pucciniomycotina</taxon>
        <taxon>Microbotryomycetes</taxon>
        <taxon>Microbotryales</taxon>
        <taxon>Microbotryaceae</taxon>
        <taxon>Microbotryum</taxon>
    </lineage>
</organism>
<dbReference type="Proteomes" id="UP000198372">
    <property type="component" value="Unassembled WGS sequence"/>
</dbReference>
<name>A0A238FDS0_9BASI</name>